<evidence type="ECO:0000313" key="8">
    <source>
        <dbReference type="Proteomes" id="UP000031671"/>
    </source>
</evidence>
<reference evidence="7 8" key="2">
    <citation type="submission" date="2015-01" db="EMBL/GenBank/DDBJ databases">
        <authorList>
            <consortium name="NBRP consortium"/>
            <person name="Sawabe T."/>
            <person name="Meirelles P."/>
            <person name="Feng G."/>
            <person name="Sayaka M."/>
            <person name="Hattori M."/>
            <person name="Ohkuma M."/>
        </authorList>
    </citation>
    <scope>NUCLEOTIDE SEQUENCE [LARGE SCALE GENOMIC DNA]</scope>
    <source>
        <strain evidence="8">JCM 19231</strain>
    </source>
</reference>
<dbReference type="NCBIfam" id="NF002231">
    <property type="entry name" value="PRK01130.1"/>
    <property type="match status" value="1"/>
</dbReference>
<dbReference type="GO" id="GO:0005829">
    <property type="term" value="C:cytosol"/>
    <property type="evidence" value="ECO:0007669"/>
    <property type="project" value="TreeGrafter"/>
</dbReference>
<dbReference type="EMBL" id="BBRZ01000015">
    <property type="protein sequence ID" value="GAM55565.1"/>
    <property type="molecule type" value="Genomic_DNA"/>
</dbReference>
<reference evidence="7 8" key="1">
    <citation type="submission" date="2015-01" db="EMBL/GenBank/DDBJ databases">
        <title>Vibrio sp. C1 JCM 19231 whole genome shotgun sequence.</title>
        <authorList>
            <person name="Sawabe T."/>
            <person name="Meirelles P."/>
            <person name="Feng G."/>
            <person name="Sayaka M."/>
            <person name="Hattori M."/>
            <person name="Ohkuma M."/>
        </authorList>
    </citation>
    <scope>NUCLEOTIDE SEQUENCE [LARGE SCALE GENOMIC DNA]</scope>
    <source>
        <strain evidence="8">JCM 19231</strain>
    </source>
</reference>
<dbReference type="PANTHER" id="PTHR36204:SF1">
    <property type="entry name" value="N-ACETYLMANNOSAMINE-6-PHOSPHATE 2-EPIMERASE-RELATED"/>
    <property type="match status" value="1"/>
</dbReference>
<evidence type="ECO:0000256" key="4">
    <source>
        <dbReference type="ARBA" id="ARBA00013180"/>
    </source>
</evidence>
<accession>A0A0B8NLH5</accession>
<evidence type="ECO:0000256" key="1">
    <source>
        <dbReference type="ARBA" id="ARBA00000056"/>
    </source>
</evidence>
<organism evidence="7 8">
    <name type="scientific">Vibrio ishigakensis</name>
    <dbReference type="NCBI Taxonomy" id="1481914"/>
    <lineage>
        <taxon>Bacteria</taxon>
        <taxon>Pseudomonadati</taxon>
        <taxon>Pseudomonadota</taxon>
        <taxon>Gammaproteobacteria</taxon>
        <taxon>Vibrionales</taxon>
        <taxon>Vibrionaceae</taxon>
        <taxon>Vibrio</taxon>
    </lineage>
</organism>
<keyword evidence="5 7" id="KW-0413">Isomerase</keyword>
<dbReference type="SUPFAM" id="SSF51366">
    <property type="entry name" value="Ribulose-phoshate binding barrel"/>
    <property type="match status" value="1"/>
</dbReference>
<evidence type="ECO:0000256" key="6">
    <source>
        <dbReference type="ARBA" id="ARBA00023277"/>
    </source>
</evidence>
<dbReference type="InterPro" id="IPR007260">
    <property type="entry name" value="NanE"/>
</dbReference>
<dbReference type="Proteomes" id="UP000031671">
    <property type="component" value="Unassembled WGS sequence"/>
</dbReference>
<comment type="pathway">
    <text evidence="3">Amino-sugar metabolism; N-acetylneuraminate degradation; D-fructose 6-phosphate from N-acetylneuraminate: step 3/5.</text>
</comment>
<comment type="function">
    <text evidence="2">Converts N-acetylmannosamine-6-phosphate (ManNAc-6-P) to N-acetylglucosamine-6-phosphate (GlcNAc-6-P).</text>
</comment>
<dbReference type="Pfam" id="PF04131">
    <property type="entry name" value="NanE"/>
    <property type="match status" value="1"/>
</dbReference>
<dbReference type="Gene3D" id="3.20.20.70">
    <property type="entry name" value="Aldolase class I"/>
    <property type="match status" value="1"/>
</dbReference>
<dbReference type="EC" id="5.1.3.9" evidence="4"/>
<dbReference type="GO" id="GO:0006053">
    <property type="term" value="P:N-acetylmannosamine catabolic process"/>
    <property type="evidence" value="ECO:0007669"/>
    <property type="project" value="TreeGrafter"/>
</dbReference>
<gene>
    <name evidence="7" type="ORF">JCM19231_5339</name>
</gene>
<evidence type="ECO:0000256" key="2">
    <source>
        <dbReference type="ARBA" id="ARBA00002147"/>
    </source>
</evidence>
<keyword evidence="6" id="KW-0119">Carbohydrate metabolism</keyword>
<dbReference type="GO" id="GO:0047465">
    <property type="term" value="F:N-acylglucosamine-6-phosphate 2-epimerase activity"/>
    <property type="evidence" value="ECO:0007669"/>
    <property type="project" value="UniProtKB-EC"/>
</dbReference>
<evidence type="ECO:0000256" key="5">
    <source>
        <dbReference type="ARBA" id="ARBA00023235"/>
    </source>
</evidence>
<comment type="catalytic activity">
    <reaction evidence="1">
        <text>an N-acyl-D-glucosamine 6-phosphate = an N-acyl-D-mannosamine 6-phosphate</text>
        <dbReference type="Rhea" id="RHEA:23932"/>
        <dbReference type="ChEBI" id="CHEBI:57599"/>
        <dbReference type="ChEBI" id="CHEBI:57666"/>
        <dbReference type="EC" id="5.1.3.9"/>
    </reaction>
</comment>
<evidence type="ECO:0000256" key="3">
    <source>
        <dbReference type="ARBA" id="ARBA00005081"/>
    </source>
</evidence>
<protein>
    <recommendedName>
        <fullName evidence="4">N-acylglucosamine-6-phosphate 2-epimerase</fullName>
        <ecNumber evidence="4">5.1.3.9</ecNumber>
    </recommendedName>
</protein>
<keyword evidence="8" id="KW-1185">Reference proteome</keyword>
<dbReference type="GO" id="GO:0019262">
    <property type="term" value="P:N-acetylneuraminate catabolic process"/>
    <property type="evidence" value="ECO:0007669"/>
    <property type="project" value="UniProtKB-UniPathway"/>
</dbReference>
<evidence type="ECO:0000313" key="7">
    <source>
        <dbReference type="EMBL" id="GAM55565.1"/>
    </source>
</evidence>
<dbReference type="PANTHER" id="PTHR36204">
    <property type="entry name" value="N-ACETYLMANNOSAMINE-6-PHOSPHATE 2-EPIMERASE-RELATED"/>
    <property type="match status" value="1"/>
</dbReference>
<dbReference type="UniPathway" id="UPA00629">
    <property type="reaction ID" value="UER00682"/>
</dbReference>
<comment type="caution">
    <text evidence="7">The sequence shown here is derived from an EMBL/GenBank/DDBJ whole genome shotgun (WGS) entry which is preliminary data.</text>
</comment>
<proteinExistence type="predicted"/>
<dbReference type="InterPro" id="IPR011060">
    <property type="entry name" value="RibuloseP-bd_barrel"/>
</dbReference>
<dbReference type="InterPro" id="IPR013785">
    <property type="entry name" value="Aldolase_TIM"/>
</dbReference>
<name>A0A0B8NLH5_9VIBR</name>
<dbReference type="AlphaFoldDB" id="A0A0B8NLH5"/>
<sequence>MIVSCQTVEGDPIHNGSETVVTMAKAAEWGGATGIRADKPEQIKAIKQVTDLPVIGLWKVWKEGTDVFITPSMKEVRAIIEAGADIVAVDCTQQLTAEGRPAYEIIPEIKAEFPDAIIFADVATVDEAKNAVEMGVDIVAPTLYGYTKYTIAPNVTDPSWEQPPSFQLLADIARECGDKCVVMMEGHINTPEEAVQCMYLGAEAVVVALPLLVRT</sequence>